<dbReference type="PANTHER" id="PTHR30146">
    <property type="entry name" value="LACI-RELATED TRANSCRIPTIONAL REPRESSOR"/>
    <property type="match status" value="1"/>
</dbReference>
<dbReference type="AlphaFoldDB" id="A6DLU5"/>
<dbReference type="InterPro" id="IPR010982">
    <property type="entry name" value="Lambda_DNA-bd_dom_sf"/>
</dbReference>
<dbReference type="Pfam" id="PF00356">
    <property type="entry name" value="LacI"/>
    <property type="match status" value="1"/>
</dbReference>
<dbReference type="InterPro" id="IPR046335">
    <property type="entry name" value="LacI/GalR-like_sensor"/>
</dbReference>
<dbReference type="PROSITE" id="PS50932">
    <property type="entry name" value="HTH_LACI_2"/>
    <property type="match status" value="1"/>
</dbReference>
<dbReference type="Gene3D" id="1.10.260.40">
    <property type="entry name" value="lambda repressor-like DNA-binding domains"/>
    <property type="match status" value="1"/>
</dbReference>
<evidence type="ECO:0000259" key="5">
    <source>
        <dbReference type="PROSITE" id="PS50932"/>
    </source>
</evidence>
<keyword evidence="2" id="KW-0805">Transcription regulation</keyword>
<dbReference type="STRING" id="313628.LNTAR_05541"/>
<protein>
    <submittedName>
        <fullName evidence="6">Transcriptional regulator</fullName>
    </submittedName>
</protein>
<dbReference type="OrthoDB" id="2026446at2"/>
<sequence length="304" mass="33367">MSVTVKDIADRANVSTATVSRALNPEQTGIKPEVRNEIVALAERMGYKKRGRKSNKTDNAYVGIIYKREPTTFASGGVLGDRLYHAMEISLYHQGKQALMHNIALDDEPPAFLKDGLVSGVLLVELDIDNDHKILKELKQMKIPAVAVNHPGYLDNFDVVSVNYVQCYQLMAKRLLEKGCQNIAFASNDFGHFVTRNSFLGYSLAMFEIGKTPQETTWLKESDSADVGKGIAREIVADGTIDGVLCMSNKIAKNVIAELQALGKKVPGDVKVCGFDPSSKDDTAITAAIYNLPEMTDRAVELLQ</sequence>
<dbReference type="SUPFAM" id="SSF53822">
    <property type="entry name" value="Periplasmic binding protein-like I"/>
    <property type="match status" value="1"/>
</dbReference>
<keyword evidence="7" id="KW-1185">Reference proteome</keyword>
<dbReference type="Gene3D" id="3.40.50.2300">
    <property type="match status" value="2"/>
</dbReference>
<keyword evidence="1" id="KW-0678">Repressor</keyword>
<accession>A6DLU5</accession>
<name>A6DLU5_9BACT</name>
<evidence type="ECO:0000313" key="7">
    <source>
        <dbReference type="Proteomes" id="UP000004947"/>
    </source>
</evidence>
<dbReference type="EMBL" id="ABCK01000009">
    <property type="protein sequence ID" value="EDM27550.1"/>
    <property type="molecule type" value="Genomic_DNA"/>
</dbReference>
<comment type="caution">
    <text evidence="6">The sequence shown here is derived from an EMBL/GenBank/DDBJ whole genome shotgun (WGS) entry which is preliminary data.</text>
</comment>
<keyword evidence="4" id="KW-0804">Transcription</keyword>
<feature type="non-terminal residue" evidence="6">
    <location>
        <position position="304"/>
    </location>
</feature>
<reference evidence="6 7" key="1">
    <citation type="journal article" date="2010" name="J. Bacteriol.">
        <title>Genome sequence of Lentisphaera araneosa HTCC2155T, the type species of the order Lentisphaerales in the phylum Lentisphaerae.</title>
        <authorList>
            <person name="Thrash J.C."/>
            <person name="Cho J.C."/>
            <person name="Vergin K.L."/>
            <person name="Morris R.M."/>
            <person name="Giovannoni S.J."/>
        </authorList>
    </citation>
    <scope>NUCLEOTIDE SEQUENCE [LARGE SCALE GENOMIC DNA]</scope>
    <source>
        <strain evidence="6 7">HTCC2155</strain>
    </source>
</reference>
<keyword evidence="3" id="KW-0238">DNA-binding</keyword>
<organism evidence="6 7">
    <name type="scientific">Lentisphaera araneosa HTCC2155</name>
    <dbReference type="NCBI Taxonomy" id="313628"/>
    <lineage>
        <taxon>Bacteria</taxon>
        <taxon>Pseudomonadati</taxon>
        <taxon>Lentisphaerota</taxon>
        <taxon>Lentisphaeria</taxon>
        <taxon>Lentisphaerales</taxon>
        <taxon>Lentisphaeraceae</taxon>
        <taxon>Lentisphaera</taxon>
    </lineage>
</organism>
<feature type="domain" description="HTH lacI-type" evidence="5">
    <location>
        <begin position="3"/>
        <end position="57"/>
    </location>
</feature>
<evidence type="ECO:0000256" key="3">
    <source>
        <dbReference type="ARBA" id="ARBA00023125"/>
    </source>
</evidence>
<dbReference type="Pfam" id="PF13377">
    <property type="entry name" value="Peripla_BP_3"/>
    <property type="match status" value="1"/>
</dbReference>
<dbReference type="PANTHER" id="PTHR30146:SF95">
    <property type="entry name" value="RIBOSE OPERON REPRESSOR"/>
    <property type="match status" value="1"/>
</dbReference>
<proteinExistence type="predicted"/>
<dbReference type="RefSeq" id="WP_007278853.1">
    <property type="nucleotide sequence ID" value="NZ_ABCK01000009.1"/>
</dbReference>
<dbReference type="Proteomes" id="UP000004947">
    <property type="component" value="Unassembled WGS sequence"/>
</dbReference>
<dbReference type="SMART" id="SM00354">
    <property type="entry name" value="HTH_LACI"/>
    <property type="match status" value="1"/>
</dbReference>
<evidence type="ECO:0000313" key="6">
    <source>
        <dbReference type="EMBL" id="EDM27550.1"/>
    </source>
</evidence>
<dbReference type="PROSITE" id="PS00356">
    <property type="entry name" value="HTH_LACI_1"/>
    <property type="match status" value="1"/>
</dbReference>
<dbReference type="InterPro" id="IPR028082">
    <property type="entry name" value="Peripla_BP_I"/>
</dbReference>
<evidence type="ECO:0000256" key="2">
    <source>
        <dbReference type="ARBA" id="ARBA00023015"/>
    </source>
</evidence>
<dbReference type="CDD" id="cd01392">
    <property type="entry name" value="HTH_LacI"/>
    <property type="match status" value="1"/>
</dbReference>
<dbReference type="SUPFAM" id="SSF47413">
    <property type="entry name" value="lambda repressor-like DNA-binding domains"/>
    <property type="match status" value="1"/>
</dbReference>
<dbReference type="GO" id="GO:0003700">
    <property type="term" value="F:DNA-binding transcription factor activity"/>
    <property type="evidence" value="ECO:0007669"/>
    <property type="project" value="TreeGrafter"/>
</dbReference>
<dbReference type="PRINTS" id="PR00036">
    <property type="entry name" value="HTHLACI"/>
</dbReference>
<evidence type="ECO:0000256" key="4">
    <source>
        <dbReference type="ARBA" id="ARBA00023163"/>
    </source>
</evidence>
<dbReference type="GO" id="GO:0000976">
    <property type="term" value="F:transcription cis-regulatory region binding"/>
    <property type="evidence" value="ECO:0007669"/>
    <property type="project" value="TreeGrafter"/>
</dbReference>
<gene>
    <name evidence="6" type="ORF">LNTAR_05541</name>
</gene>
<dbReference type="eggNOG" id="COG1609">
    <property type="taxonomic scope" value="Bacteria"/>
</dbReference>
<dbReference type="InterPro" id="IPR000843">
    <property type="entry name" value="HTH_LacI"/>
</dbReference>
<evidence type="ECO:0000256" key="1">
    <source>
        <dbReference type="ARBA" id="ARBA00022491"/>
    </source>
</evidence>